<dbReference type="EMBL" id="OZ019898">
    <property type="protein sequence ID" value="CAK9228212.1"/>
    <property type="molecule type" value="Genomic_DNA"/>
</dbReference>
<reference evidence="1" key="1">
    <citation type="submission" date="2024-02" db="EMBL/GenBank/DDBJ databases">
        <authorList>
            <consortium name="ELIXIR-Norway"/>
            <consortium name="Elixir Norway"/>
        </authorList>
    </citation>
    <scope>NUCLEOTIDE SEQUENCE</scope>
</reference>
<evidence type="ECO:0000313" key="1">
    <source>
        <dbReference type="EMBL" id="CAK9228212.1"/>
    </source>
</evidence>
<gene>
    <name evidence="1" type="ORF">CSSPTR1EN2_LOCUS18852</name>
</gene>
<proteinExistence type="predicted"/>
<dbReference type="Proteomes" id="UP001497512">
    <property type="component" value="Chromosome 6"/>
</dbReference>
<protein>
    <submittedName>
        <fullName evidence="1">Uncharacterized protein</fullName>
    </submittedName>
</protein>
<sequence>MGKSVTVAIDCGGIPILVKSSDVVSTSIRITVITAAATGVMRILVPSSGDLLGTEYQASKAQADTAIKAITIIYCMHTSL</sequence>
<name>A0ABP0USN2_9BRYO</name>
<evidence type="ECO:0000313" key="2">
    <source>
        <dbReference type="Proteomes" id="UP001497512"/>
    </source>
</evidence>
<organism evidence="1 2">
    <name type="scientific">Sphagnum troendelagicum</name>
    <dbReference type="NCBI Taxonomy" id="128251"/>
    <lineage>
        <taxon>Eukaryota</taxon>
        <taxon>Viridiplantae</taxon>
        <taxon>Streptophyta</taxon>
        <taxon>Embryophyta</taxon>
        <taxon>Bryophyta</taxon>
        <taxon>Sphagnophytina</taxon>
        <taxon>Sphagnopsida</taxon>
        <taxon>Sphagnales</taxon>
        <taxon>Sphagnaceae</taxon>
        <taxon>Sphagnum</taxon>
    </lineage>
</organism>
<keyword evidence="2" id="KW-1185">Reference proteome</keyword>
<accession>A0ABP0USN2</accession>